<dbReference type="AlphaFoldDB" id="A0A1A6HNM4"/>
<dbReference type="PANTHER" id="PTHR14093:SF19">
    <property type="entry name" value="THYROGLOBULIN"/>
    <property type="match status" value="1"/>
</dbReference>
<dbReference type="Gene3D" id="3.40.50.1820">
    <property type="entry name" value="alpha/beta hydrolase"/>
    <property type="match status" value="1"/>
</dbReference>
<feature type="non-terminal residue" evidence="6">
    <location>
        <position position="1"/>
    </location>
</feature>
<protein>
    <recommendedName>
        <fullName evidence="5">Carboxylesterase type B domain-containing protein</fullName>
    </recommendedName>
</protein>
<organism evidence="6 7">
    <name type="scientific">Neotoma lepida</name>
    <name type="common">Desert woodrat</name>
    <dbReference type="NCBI Taxonomy" id="56216"/>
    <lineage>
        <taxon>Eukaryota</taxon>
        <taxon>Metazoa</taxon>
        <taxon>Chordata</taxon>
        <taxon>Craniata</taxon>
        <taxon>Vertebrata</taxon>
        <taxon>Euteleostomi</taxon>
        <taxon>Mammalia</taxon>
        <taxon>Eutheria</taxon>
        <taxon>Euarchontoglires</taxon>
        <taxon>Glires</taxon>
        <taxon>Rodentia</taxon>
        <taxon>Myomorpha</taxon>
        <taxon>Muroidea</taxon>
        <taxon>Cricetidae</taxon>
        <taxon>Neotominae</taxon>
        <taxon>Neotoma</taxon>
    </lineage>
</organism>
<dbReference type="Proteomes" id="UP000092124">
    <property type="component" value="Unassembled WGS sequence"/>
</dbReference>
<accession>A0A1A6HNM4</accession>
<dbReference type="GO" id="GO:0005615">
    <property type="term" value="C:extracellular space"/>
    <property type="evidence" value="ECO:0007669"/>
    <property type="project" value="TreeGrafter"/>
</dbReference>
<evidence type="ECO:0000313" key="7">
    <source>
        <dbReference type="Proteomes" id="UP000092124"/>
    </source>
</evidence>
<evidence type="ECO:0000259" key="5">
    <source>
        <dbReference type="Pfam" id="PF00135"/>
    </source>
</evidence>
<gene>
    <name evidence="6" type="ORF">A6R68_22203</name>
</gene>
<sequence>LLAISGPFHYWGPVVDGQYLREVPARALKRPLPMKVDLLIGGSQNDGLINRAKAVKQFEESQGRTNSKTAFYQALQNSLGGEDSDARILTAAVWYYSLEHSTDDYASFSRALENATRDYFIICPMVNMASLWARRTRGNVFMYHVPESYGHG</sequence>
<dbReference type="GO" id="GO:0006590">
    <property type="term" value="P:thyroid hormone generation"/>
    <property type="evidence" value="ECO:0007669"/>
    <property type="project" value="TreeGrafter"/>
</dbReference>
<evidence type="ECO:0000256" key="3">
    <source>
        <dbReference type="ARBA" id="ARBA00022729"/>
    </source>
</evidence>
<dbReference type="SUPFAM" id="SSF53474">
    <property type="entry name" value="alpha/beta-Hydrolases"/>
    <property type="match status" value="1"/>
</dbReference>
<feature type="non-terminal residue" evidence="6">
    <location>
        <position position="152"/>
    </location>
</feature>
<evidence type="ECO:0000256" key="2">
    <source>
        <dbReference type="ARBA" id="ARBA00022525"/>
    </source>
</evidence>
<comment type="subcellular location">
    <subcellularLocation>
        <location evidence="1">Secreted</location>
    </subcellularLocation>
</comment>
<dbReference type="PANTHER" id="PTHR14093">
    <property type="entry name" value="HLA CLASS II GAMMA CHAIN"/>
    <property type="match status" value="1"/>
</dbReference>
<dbReference type="EMBL" id="LZPO01019166">
    <property type="protein sequence ID" value="OBS79595.1"/>
    <property type="molecule type" value="Genomic_DNA"/>
</dbReference>
<keyword evidence="3" id="KW-0732">Signal</keyword>
<dbReference type="InterPro" id="IPR052001">
    <property type="entry name" value="MHC-II_Gamma/Thyroglobulin"/>
</dbReference>
<name>A0A1A6HNM4_NEOLE</name>
<dbReference type="InterPro" id="IPR029058">
    <property type="entry name" value="AB_hydrolase_fold"/>
</dbReference>
<keyword evidence="4" id="KW-0325">Glycoprotein</keyword>
<dbReference type="InterPro" id="IPR002018">
    <property type="entry name" value="CarbesteraseB"/>
</dbReference>
<reference evidence="6 7" key="1">
    <citation type="submission" date="2016-06" db="EMBL/GenBank/DDBJ databases">
        <title>The Draft Genome Sequence and Annotation of the Desert Woodrat Neotoma lepida.</title>
        <authorList>
            <person name="Campbell M."/>
            <person name="Oakeson K.F."/>
            <person name="Yandell M."/>
            <person name="Halpert J.R."/>
            <person name="Dearing D."/>
        </authorList>
    </citation>
    <scope>NUCLEOTIDE SEQUENCE [LARGE SCALE GENOMIC DNA]</scope>
    <source>
        <strain evidence="6">417</strain>
        <tissue evidence="6">Liver</tissue>
    </source>
</reference>
<dbReference type="STRING" id="56216.A0A1A6HNM4"/>
<keyword evidence="2" id="KW-0964">Secreted</keyword>
<evidence type="ECO:0000256" key="4">
    <source>
        <dbReference type="ARBA" id="ARBA00023180"/>
    </source>
</evidence>
<proteinExistence type="predicted"/>
<evidence type="ECO:0000256" key="1">
    <source>
        <dbReference type="ARBA" id="ARBA00004613"/>
    </source>
</evidence>
<evidence type="ECO:0000313" key="6">
    <source>
        <dbReference type="EMBL" id="OBS79595.1"/>
    </source>
</evidence>
<dbReference type="Pfam" id="PF00135">
    <property type="entry name" value="COesterase"/>
    <property type="match status" value="1"/>
</dbReference>
<dbReference type="OrthoDB" id="6409105at2759"/>
<feature type="domain" description="Carboxylesterase type B" evidence="5">
    <location>
        <begin position="5"/>
        <end position="145"/>
    </location>
</feature>
<comment type="caution">
    <text evidence="6">The sequence shown here is derived from an EMBL/GenBank/DDBJ whole genome shotgun (WGS) entry which is preliminary data.</text>
</comment>
<keyword evidence="7" id="KW-1185">Reference proteome</keyword>